<dbReference type="CDD" id="cd00037">
    <property type="entry name" value="CLECT"/>
    <property type="match status" value="1"/>
</dbReference>
<proteinExistence type="predicted"/>
<dbReference type="InterPro" id="IPR001304">
    <property type="entry name" value="C-type_lectin-like"/>
</dbReference>
<dbReference type="Proteomes" id="UP001519460">
    <property type="component" value="Unassembled WGS sequence"/>
</dbReference>
<dbReference type="Gene3D" id="3.10.100.10">
    <property type="entry name" value="Mannose-Binding Protein A, subunit A"/>
    <property type="match status" value="1"/>
</dbReference>
<dbReference type="SUPFAM" id="SSF56436">
    <property type="entry name" value="C-type lectin-like"/>
    <property type="match status" value="1"/>
</dbReference>
<dbReference type="EMBL" id="JACVVK020000107">
    <property type="protein sequence ID" value="KAK7492033.1"/>
    <property type="molecule type" value="Genomic_DNA"/>
</dbReference>
<dbReference type="InterPro" id="IPR016186">
    <property type="entry name" value="C-type_lectin-like/link_sf"/>
</dbReference>
<gene>
    <name evidence="2" type="ORF">BaRGS_00016697</name>
</gene>
<accession>A0ABD0KYK9</accession>
<evidence type="ECO:0000313" key="3">
    <source>
        <dbReference type="Proteomes" id="UP001519460"/>
    </source>
</evidence>
<dbReference type="AlphaFoldDB" id="A0ABD0KYK9"/>
<sequence length="97" mass="10761">MKTPCATTVGFDSAHHVMCLEQTDSWPEAEEMCRSLGSSLVEVDSREEHQFLNTVAVNKTFSGTVFNKCFEEDMRRGRVGGGVGSLTPNITWCTSKR</sequence>
<dbReference type="InterPro" id="IPR016187">
    <property type="entry name" value="CTDL_fold"/>
</dbReference>
<keyword evidence="3" id="KW-1185">Reference proteome</keyword>
<evidence type="ECO:0000259" key="1">
    <source>
        <dbReference type="Pfam" id="PF00059"/>
    </source>
</evidence>
<feature type="domain" description="C-type lectin" evidence="1">
    <location>
        <begin position="23"/>
        <end position="57"/>
    </location>
</feature>
<organism evidence="2 3">
    <name type="scientific">Batillaria attramentaria</name>
    <dbReference type="NCBI Taxonomy" id="370345"/>
    <lineage>
        <taxon>Eukaryota</taxon>
        <taxon>Metazoa</taxon>
        <taxon>Spiralia</taxon>
        <taxon>Lophotrochozoa</taxon>
        <taxon>Mollusca</taxon>
        <taxon>Gastropoda</taxon>
        <taxon>Caenogastropoda</taxon>
        <taxon>Sorbeoconcha</taxon>
        <taxon>Cerithioidea</taxon>
        <taxon>Batillariidae</taxon>
        <taxon>Batillaria</taxon>
    </lineage>
</organism>
<reference evidence="2 3" key="1">
    <citation type="journal article" date="2023" name="Sci. Data">
        <title>Genome assembly of the Korean intertidal mud-creeper Batillaria attramentaria.</title>
        <authorList>
            <person name="Patra A.K."/>
            <person name="Ho P.T."/>
            <person name="Jun S."/>
            <person name="Lee S.J."/>
            <person name="Kim Y."/>
            <person name="Won Y.J."/>
        </authorList>
    </citation>
    <scope>NUCLEOTIDE SEQUENCE [LARGE SCALE GENOMIC DNA]</scope>
    <source>
        <strain evidence="2">Wonlab-2016</strain>
    </source>
</reference>
<name>A0ABD0KYK9_9CAEN</name>
<evidence type="ECO:0000313" key="2">
    <source>
        <dbReference type="EMBL" id="KAK7492033.1"/>
    </source>
</evidence>
<protein>
    <recommendedName>
        <fullName evidence="1">C-type lectin domain-containing protein</fullName>
    </recommendedName>
</protein>
<dbReference type="Pfam" id="PF00059">
    <property type="entry name" value="Lectin_C"/>
    <property type="match status" value="1"/>
</dbReference>
<comment type="caution">
    <text evidence="2">The sequence shown here is derived from an EMBL/GenBank/DDBJ whole genome shotgun (WGS) entry which is preliminary data.</text>
</comment>